<reference evidence="2 3" key="1">
    <citation type="journal article" date="2018" name="PLoS Genet.">
        <title>Population sequencing reveals clonal diversity and ancestral inbreeding in the grapevine cultivar Chardonnay.</title>
        <authorList>
            <person name="Roach M.J."/>
            <person name="Johnson D.L."/>
            <person name="Bohlmann J."/>
            <person name="van Vuuren H.J."/>
            <person name="Jones S.J."/>
            <person name="Pretorius I.S."/>
            <person name="Schmidt S.A."/>
            <person name="Borneman A.R."/>
        </authorList>
    </citation>
    <scope>NUCLEOTIDE SEQUENCE [LARGE SCALE GENOMIC DNA]</scope>
    <source>
        <strain evidence="3">cv. Chardonnay</strain>
        <strain evidence="2">I10V1</strain>
        <tissue evidence="2">Leaf</tissue>
    </source>
</reference>
<accession>A0A438GH71</accession>
<name>A0A438GH71_VITVI</name>
<evidence type="ECO:0000313" key="3">
    <source>
        <dbReference type="Proteomes" id="UP000288805"/>
    </source>
</evidence>
<dbReference type="EMBL" id="QGNW01002010">
    <property type="protein sequence ID" value="RVW26437.1"/>
    <property type="molecule type" value="Genomic_DNA"/>
</dbReference>
<protein>
    <submittedName>
        <fullName evidence="2">Uncharacterized protein</fullName>
    </submittedName>
</protein>
<evidence type="ECO:0000313" key="2">
    <source>
        <dbReference type="EMBL" id="RVW71535.1"/>
    </source>
</evidence>
<dbReference type="AlphaFoldDB" id="A0A438GH71"/>
<dbReference type="EMBL" id="QGNW01000435">
    <property type="protein sequence ID" value="RVW71535.1"/>
    <property type="molecule type" value="Genomic_DNA"/>
</dbReference>
<evidence type="ECO:0000313" key="1">
    <source>
        <dbReference type="EMBL" id="RVW26437.1"/>
    </source>
</evidence>
<dbReference type="Proteomes" id="UP000288805">
    <property type="component" value="Unassembled WGS sequence"/>
</dbReference>
<gene>
    <name evidence="2" type="ORF">CK203_047995</name>
    <name evidence="1" type="ORF">CK203_086134</name>
</gene>
<proteinExistence type="predicted"/>
<comment type="caution">
    <text evidence="2">The sequence shown here is derived from an EMBL/GenBank/DDBJ whole genome shotgun (WGS) entry which is preliminary data.</text>
</comment>
<organism evidence="2 3">
    <name type="scientific">Vitis vinifera</name>
    <name type="common">Grape</name>
    <dbReference type="NCBI Taxonomy" id="29760"/>
    <lineage>
        <taxon>Eukaryota</taxon>
        <taxon>Viridiplantae</taxon>
        <taxon>Streptophyta</taxon>
        <taxon>Embryophyta</taxon>
        <taxon>Tracheophyta</taxon>
        <taxon>Spermatophyta</taxon>
        <taxon>Magnoliopsida</taxon>
        <taxon>eudicotyledons</taxon>
        <taxon>Gunneridae</taxon>
        <taxon>Pentapetalae</taxon>
        <taxon>rosids</taxon>
        <taxon>Vitales</taxon>
        <taxon>Vitaceae</taxon>
        <taxon>Viteae</taxon>
        <taxon>Vitis</taxon>
    </lineage>
</organism>
<sequence length="79" mass="8663">MVKGKEVGLIVERARECLLGWSGREEEACLSWNFKAIIPSKLPQGDVCQRRECAAEIRHKGVSIVDAVARGKGEVGEIV</sequence>